<dbReference type="EMBL" id="JBANRG010000002">
    <property type="protein sequence ID" value="KAK7471181.1"/>
    <property type="molecule type" value="Genomic_DNA"/>
</dbReference>
<evidence type="ECO:0000256" key="3">
    <source>
        <dbReference type="ARBA" id="ARBA00022777"/>
    </source>
</evidence>
<sequence>MSSQNYYIGVDVGTGSARASLVDDHGKTIASCTKDTKTWRDQDDHRIFEQSTNDIWDAISHCIKTCLAESKVSPSSVKGIGFDATCSLAVSDFDMNPVTVTKGKDLGQLGDRNVILWADHRAEKEADLINSTGSVVLDYVGGVMSLEMEIPKTLWLKNNMDSSLFSRCQFFDLPDFLTYRATNDNTRSVCSVTCKCSFVPKTGWQPDFFEKIGLKELVDREYKQLGATQGHVLSAGTPIGKGLSKKAAEEFGLVEGTPVGSGLIDAYAGWMGTVGARFTENGKLVETPPSIDEARHRLAAVAGTSTCHIVQSREGVFVNGVWGPYKDPVMTGWWMNEGGQSSTGQLIDFMIKTHPAYPRLVEMGKEQQKNIHAVLQDILQAAKEENKAESLTELTKDMHFYPDLHGNRSPIADPRMKGSIVGLALDDGLSDLARKYNVTLEAIALQTRHIVDEMNEKGHAITSIYMSGGQAKNIPMMQLFADTCGMPVVLPFDHAGAVVLGAAMLGRIAAEAMGKKELSQEKEQNELIWKIMVDMTPPGTIVRPAASPKDKRLLEAKYKIFREQIEIQKRWRKVMEEAAK</sequence>
<dbReference type="InterPro" id="IPR000577">
    <property type="entry name" value="Carb_kinase_FGGY"/>
</dbReference>
<dbReference type="InterPro" id="IPR006003">
    <property type="entry name" value="FGGY_RbtK-like"/>
</dbReference>
<evidence type="ECO:0000256" key="2">
    <source>
        <dbReference type="ARBA" id="ARBA00022679"/>
    </source>
</evidence>
<comment type="similarity">
    <text evidence="1">Belongs to the FGGY kinase family.</text>
</comment>
<keyword evidence="2" id="KW-0808">Transferase</keyword>
<proteinExistence type="inferred from homology"/>
<dbReference type="PANTHER" id="PTHR43435:SF4">
    <property type="entry name" value="FGGY CARBOHYDRATE KINASE DOMAIN-CONTAINING PROTEIN"/>
    <property type="match status" value="1"/>
</dbReference>
<evidence type="ECO:0008006" key="8">
    <source>
        <dbReference type="Google" id="ProtNLM"/>
    </source>
</evidence>
<dbReference type="InterPro" id="IPR043129">
    <property type="entry name" value="ATPase_NBD"/>
</dbReference>
<dbReference type="InterPro" id="IPR018484">
    <property type="entry name" value="FGGY_N"/>
</dbReference>
<evidence type="ECO:0000256" key="1">
    <source>
        <dbReference type="ARBA" id="ARBA00009156"/>
    </source>
</evidence>
<reference evidence="6 7" key="1">
    <citation type="submission" date="2024-01" db="EMBL/GenBank/DDBJ databases">
        <title>A draft genome for the cacao thread blight pathogen Marasmiellus scandens.</title>
        <authorList>
            <person name="Baruah I.K."/>
            <person name="Leung J."/>
            <person name="Bukari Y."/>
            <person name="Amoako-Attah I."/>
            <person name="Meinhardt L.W."/>
            <person name="Bailey B.A."/>
            <person name="Cohen S.P."/>
        </authorList>
    </citation>
    <scope>NUCLEOTIDE SEQUENCE [LARGE SCALE GENOMIC DNA]</scope>
    <source>
        <strain evidence="6 7">GH-19</strain>
    </source>
</reference>
<comment type="caution">
    <text evidence="6">The sequence shown here is derived from an EMBL/GenBank/DDBJ whole genome shotgun (WGS) entry which is preliminary data.</text>
</comment>
<dbReference type="Pfam" id="PF02782">
    <property type="entry name" value="FGGY_C"/>
    <property type="match status" value="1"/>
</dbReference>
<evidence type="ECO:0000259" key="5">
    <source>
        <dbReference type="Pfam" id="PF02782"/>
    </source>
</evidence>
<keyword evidence="3" id="KW-0418">Kinase</keyword>
<feature type="domain" description="Carbohydrate kinase FGGY C-terminal" evidence="5">
    <location>
        <begin position="298"/>
        <end position="510"/>
    </location>
</feature>
<protein>
    <recommendedName>
        <fullName evidence="8">Pentulose kinase</fullName>
    </recommendedName>
</protein>
<dbReference type="Gene3D" id="1.20.58.2240">
    <property type="match status" value="1"/>
</dbReference>
<feature type="domain" description="Carbohydrate kinase FGGY N-terminal" evidence="4">
    <location>
        <begin position="6"/>
        <end position="272"/>
    </location>
</feature>
<dbReference type="InterPro" id="IPR018485">
    <property type="entry name" value="FGGY_C"/>
</dbReference>
<gene>
    <name evidence="6" type="ORF">VKT23_002591</name>
</gene>
<dbReference type="Pfam" id="PF00370">
    <property type="entry name" value="FGGY_N"/>
    <property type="match status" value="1"/>
</dbReference>
<dbReference type="CDD" id="cd07782">
    <property type="entry name" value="ASKHA_NBD_FGGY_D-RBK"/>
    <property type="match status" value="1"/>
</dbReference>
<evidence type="ECO:0000313" key="7">
    <source>
        <dbReference type="Proteomes" id="UP001498398"/>
    </source>
</evidence>
<accession>A0ABR1K8H8</accession>
<dbReference type="NCBIfam" id="TIGR01315">
    <property type="entry name" value="5C_CHO_kinase"/>
    <property type="match status" value="1"/>
</dbReference>
<evidence type="ECO:0000259" key="4">
    <source>
        <dbReference type="Pfam" id="PF00370"/>
    </source>
</evidence>
<dbReference type="PIRSF" id="PIRSF000538">
    <property type="entry name" value="GlpK"/>
    <property type="match status" value="1"/>
</dbReference>
<keyword evidence="7" id="KW-1185">Reference proteome</keyword>
<evidence type="ECO:0000313" key="6">
    <source>
        <dbReference type="EMBL" id="KAK7471181.1"/>
    </source>
</evidence>
<organism evidence="6 7">
    <name type="scientific">Marasmiellus scandens</name>
    <dbReference type="NCBI Taxonomy" id="2682957"/>
    <lineage>
        <taxon>Eukaryota</taxon>
        <taxon>Fungi</taxon>
        <taxon>Dikarya</taxon>
        <taxon>Basidiomycota</taxon>
        <taxon>Agaricomycotina</taxon>
        <taxon>Agaricomycetes</taxon>
        <taxon>Agaricomycetidae</taxon>
        <taxon>Agaricales</taxon>
        <taxon>Marasmiineae</taxon>
        <taxon>Omphalotaceae</taxon>
        <taxon>Marasmiellus</taxon>
    </lineage>
</organism>
<dbReference type="SUPFAM" id="SSF53067">
    <property type="entry name" value="Actin-like ATPase domain"/>
    <property type="match status" value="2"/>
</dbReference>
<dbReference type="PANTHER" id="PTHR43435">
    <property type="entry name" value="RIBULOKINASE"/>
    <property type="match status" value="1"/>
</dbReference>
<dbReference type="Gene3D" id="3.30.420.40">
    <property type="match status" value="1"/>
</dbReference>
<dbReference type="Proteomes" id="UP001498398">
    <property type="component" value="Unassembled WGS sequence"/>
</dbReference>
<name>A0ABR1K8H8_9AGAR</name>